<keyword evidence="3" id="KW-1185">Reference proteome</keyword>
<organism evidence="2 3">
    <name type="scientific">Leisingera daeponensis</name>
    <dbReference type="NCBI Taxonomy" id="405746"/>
    <lineage>
        <taxon>Bacteria</taxon>
        <taxon>Pseudomonadati</taxon>
        <taxon>Pseudomonadota</taxon>
        <taxon>Alphaproteobacteria</taxon>
        <taxon>Rhodobacterales</taxon>
        <taxon>Roseobacteraceae</taxon>
        <taxon>Leisingera</taxon>
    </lineage>
</organism>
<comment type="caution">
    <text evidence="2">The sequence shown here is derived from an EMBL/GenBank/DDBJ whole genome shotgun (WGS) entry which is preliminary data.</text>
</comment>
<dbReference type="PROSITE" id="PS51257">
    <property type="entry name" value="PROKAR_LIPOPROTEIN"/>
    <property type="match status" value="1"/>
</dbReference>
<keyword evidence="1" id="KW-0732">Signal</keyword>
<gene>
    <name evidence="2" type="ORF">KUV26_21215</name>
</gene>
<protein>
    <recommendedName>
        <fullName evidence="4">Lipoprotein</fullName>
    </recommendedName>
</protein>
<dbReference type="Proteomes" id="UP000766629">
    <property type="component" value="Unassembled WGS sequence"/>
</dbReference>
<evidence type="ECO:0008006" key="4">
    <source>
        <dbReference type="Google" id="ProtNLM"/>
    </source>
</evidence>
<evidence type="ECO:0000313" key="3">
    <source>
        <dbReference type="Proteomes" id="UP000766629"/>
    </source>
</evidence>
<reference evidence="2 3" key="1">
    <citation type="submission" date="2021-06" db="EMBL/GenBank/DDBJ databases">
        <title>50 bacteria genomes isolated from Dapeng, Shenzhen, China.</title>
        <authorList>
            <person name="Zheng W."/>
            <person name="Yu S."/>
            <person name="Huang Y."/>
        </authorList>
    </citation>
    <scope>NUCLEOTIDE SEQUENCE [LARGE SCALE GENOMIC DNA]</scope>
    <source>
        <strain evidence="2 3">DP1N14-2</strain>
    </source>
</reference>
<proteinExistence type="predicted"/>
<sequence>MKKLIVLAAALGVTACAPVIPLPDVRGSMVRPLNPTKWDYQEAVLQKQKEIGLANPTDQDSRGS</sequence>
<name>A0ABS7NL87_9RHOB</name>
<evidence type="ECO:0000256" key="1">
    <source>
        <dbReference type="SAM" id="SignalP"/>
    </source>
</evidence>
<dbReference type="EMBL" id="JAHVJA010000016">
    <property type="protein sequence ID" value="MBY6141961.1"/>
    <property type="molecule type" value="Genomic_DNA"/>
</dbReference>
<accession>A0ABS7NL87</accession>
<feature type="chain" id="PRO_5046663335" description="Lipoprotein" evidence="1">
    <location>
        <begin position="18"/>
        <end position="64"/>
    </location>
</feature>
<evidence type="ECO:0000313" key="2">
    <source>
        <dbReference type="EMBL" id="MBY6141961.1"/>
    </source>
</evidence>
<feature type="signal peptide" evidence="1">
    <location>
        <begin position="1"/>
        <end position="17"/>
    </location>
</feature>
<dbReference type="RefSeq" id="WP_222509903.1">
    <property type="nucleotide sequence ID" value="NZ_JAHVJA010000016.1"/>
</dbReference>